<dbReference type="Proteomes" id="UP000789920">
    <property type="component" value="Unassembled WGS sequence"/>
</dbReference>
<organism evidence="1 2">
    <name type="scientific">Racocetra persica</name>
    <dbReference type="NCBI Taxonomy" id="160502"/>
    <lineage>
        <taxon>Eukaryota</taxon>
        <taxon>Fungi</taxon>
        <taxon>Fungi incertae sedis</taxon>
        <taxon>Mucoromycota</taxon>
        <taxon>Glomeromycotina</taxon>
        <taxon>Glomeromycetes</taxon>
        <taxon>Diversisporales</taxon>
        <taxon>Gigasporaceae</taxon>
        <taxon>Racocetra</taxon>
    </lineage>
</organism>
<accession>A0ACA9RSI2</accession>
<evidence type="ECO:0000313" key="2">
    <source>
        <dbReference type="Proteomes" id="UP000789920"/>
    </source>
</evidence>
<evidence type="ECO:0000313" key="1">
    <source>
        <dbReference type="EMBL" id="CAG8807235.1"/>
    </source>
</evidence>
<dbReference type="EMBL" id="CAJVQC010067421">
    <property type="protein sequence ID" value="CAG8807235.1"/>
    <property type="molecule type" value="Genomic_DNA"/>
</dbReference>
<gene>
    <name evidence="1" type="ORF">RPERSI_LOCUS22347</name>
</gene>
<proteinExistence type="predicted"/>
<reference evidence="1" key="1">
    <citation type="submission" date="2021-06" db="EMBL/GenBank/DDBJ databases">
        <authorList>
            <person name="Kallberg Y."/>
            <person name="Tangrot J."/>
            <person name="Rosling A."/>
        </authorList>
    </citation>
    <scope>NUCLEOTIDE SEQUENCE</scope>
    <source>
        <strain evidence="1">MA461A</strain>
    </source>
</reference>
<sequence>MAGDITITCASGSSSENVSINITDSLKEQYKSALPAFMVRTDILTHYSKNHINETLITQEDE</sequence>
<protein>
    <submittedName>
        <fullName evidence="1">2072_t:CDS:1</fullName>
    </submittedName>
</protein>
<comment type="caution">
    <text evidence="1">The sequence shown here is derived from an EMBL/GenBank/DDBJ whole genome shotgun (WGS) entry which is preliminary data.</text>
</comment>
<keyword evidence="2" id="KW-1185">Reference proteome</keyword>
<name>A0ACA9RSI2_9GLOM</name>
<feature type="non-terminal residue" evidence="1">
    <location>
        <position position="62"/>
    </location>
</feature>